<dbReference type="PROSITE" id="PS51318">
    <property type="entry name" value="TAT"/>
    <property type="match status" value="1"/>
</dbReference>
<dbReference type="EMBL" id="LT670817">
    <property type="protein sequence ID" value="SHH49173.1"/>
    <property type="molecule type" value="Genomic_DNA"/>
</dbReference>
<dbReference type="AlphaFoldDB" id="A0A1M5TFP1"/>
<name>A0A1M5TFP1_9BRAD</name>
<reference evidence="1 2" key="1">
    <citation type="submission" date="2016-11" db="EMBL/GenBank/DDBJ databases">
        <authorList>
            <person name="Jaros S."/>
            <person name="Januszkiewicz K."/>
            <person name="Wedrychowicz H."/>
        </authorList>
    </citation>
    <scope>NUCLEOTIDE SEQUENCE [LARGE SCALE GENOMIC DNA]</scope>
    <source>
        <strain evidence="1 2">GAS138</strain>
    </source>
</reference>
<sequence>MKLTRRDFIHAGCAAGAVTLLATPISRRAEAAIDGLSSGNPNRVTLNVSPTSWANLAKGFGFNVPPNIADSNGYPTSTPPANIGANPAWAAGYTGPVVWKWQGRASMQLSPAAIIWSGGQYVAGVAPLVKGDVGGNFSIIDKSNPRVVFSFGYNIQNLSQSSALDGSGQHVIRLRTKPNYLAQYVGGTNTGSISGTTLTTASSANIAVRLTLTGSGVVAGTTIVSGSGTTWQVNIPQTVSSTTLQFAHPGPTVTIANQTGQAGVTGTWASHVVDAQNMDLVGTVWNPSDPYSGPSGHALSNLNGIDAAYILAQGKFSGFSNLVICKAANESLVDAGQITAPDLIEQYKYLMNHETAPYSQRGWLRFMDVSGVQGSYECDFANRMPAGYISYTNSTNYFPPAYWAGPLANSGGDAYTCSNPQASGSEAYADLEIVQGAFNTTNAEANPTLNVGGRGAAPIFDFTTNPNIFRISVPAASAGLKMLWTFSAPWLNGGAPYVFTYTTVANDTASVAALNGNLVKALIADTTLATAKVVFGNSGQVTAYPRTAQAGALTIAYTSGPAICTMTRIDPSTFTAGGTATLIYSQILGGWICRAGGLVVSIPFEAIVELCNQVGAHCWFNWPVHTKGAFITAATNFFGDNTTGLTQGLRFGTEVGNELWNFSQVPFGFCQYLGCAMGFPSGGEQPQWSWGALRTVQYAAVSRAAWTGKGRSFSDHYILQMNRYAEAFANQNFEQYGFKGQLLTTSNSIYASYGGLGGGAGSDYSTSPNRPVDLITATGIAGYWLSDYIRSTSYSNDTIIFGTVSDNAQWLQAARDYANGLTLQAFNSLVSLFRLQRPGLDANSQANWTIFARHLSNLESVISAYDNISGRATNGVNPKIGILHYEGAPQWSFSTNVINGTNNASDSESLNALTYRIGNGGTTPGNVSVPGLNWDVSAYTLSGTNSASEMAQMCLNMLQGWKLDIDHTGAAANTGSYKTMIKTYYYQALKTASAPSGRENHPAQFSYQNTTWGLFPVAYQFGNQYASYDAIHEWNA</sequence>
<accession>A0A1M5TFP1</accession>
<evidence type="ECO:0000313" key="2">
    <source>
        <dbReference type="Proteomes" id="UP000189796"/>
    </source>
</evidence>
<evidence type="ECO:0000313" key="1">
    <source>
        <dbReference type="EMBL" id="SHH49173.1"/>
    </source>
</evidence>
<dbReference type="OrthoDB" id="7783360at2"/>
<protein>
    <submittedName>
        <fullName evidence="1">Uncharacterized protein</fullName>
    </submittedName>
</protein>
<dbReference type="InterPro" id="IPR006311">
    <property type="entry name" value="TAT_signal"/>
</dbReference>
<dbReference type="RefSeq" id="WP_079603692.1">
    <property type="nucleotide sequence ID" value="NZ_LT670817.1"/>
</dbReference>
<organism evidence="1 2">
    <name type="scientific">Bradyrhizobium erythrophlei</name>
    <dbReference type="NCBI Taxonomy" id="1437360"/>
    <lineage>
        <taxon>Bacteria</taxon>
        <taxon>Pseudomonadati</taxon>
        <taxon>Pseudomonadota</taxon>
        <taxon>Alphaproteobacteria</taxon>
        <taxon>Hyphomicrobiales</taxon>
        <taxon>Nitrobacteraceae</taxon>
        <taxon>Bradyrhizobium</taxon>
    </lineage>
</organism>
<dbReference type="Proteomes" id="UP000189796">
    <property type="component" value="Chromosome I"/>
</dbReference>
<gene>
    <name evidence="1" type="ORF">SAMN05443248_4983</name>
</gene>
<proteinExistence type="predicted"/>